<feature type="domain" description="F-box" evidence="1">
    <location>
        <begin position="1"/>
        <end position="46"/>
    </location>
</feature>
<dbReference type="InterPro" id="IPR036047">
    <property type="entry name" value="F-box-like_dom_sf"/>
</dbReference>
<reference evidence="2" key="1">
    <citation type="journal article" date="2021" name="Nat. Commun.">
        <title>Genomic analyses provide insights into spinach domestication and the genetic basis of agronomic traits.</title>
        <authorList>
            <person name="Cai X."/>
            <person name="Sun X."/>
            <person name="Xu C."/>
            <person name="Sun H."/>
            <person name="Wang X."/>
            <person name="Ge C."/>
            <person name="Zhang Z."/>
            <person name="Wang Q."/>
            <person name="Fei Z."/>
            <person name="Jiao C."/>
            <person name="Wang Q."/>
        </authorList>
    </citation>
    <scope>NUCLEOTIDE SEQUENCE [LARGE SCALE GENOMIC DNA]</scope>
    <source>
        <strain evidence="2">cv. Varoflay</strain>
    </source>
</reference>
<dbReference type="PANTHER" id="PTHR31672">
    <property type="entry name" value="BNACNNG10540D PROTEIN"/>
    <property type="match status" value="1"/>
</dbReference>
<dbReference type="PANTHER" id="PTHR31672:SF13">
    <property type="entry name" value="F-BOX PROTEIN CPR30-LIKE"/>
    <property type="match status" value="1"/>
</dbReference>
<evidence type="ECO:0000313" key="2">
    <source>
        <dbReference type="Proteomes" id="UP000813463"/>
    </source>
</evidence>
<proteinExistence type="predicted"/>
<dbReference type="InterPro" id="IPR001810">
    <property type="entry name" value="F-box_dom"/>
</dbReference>
<dbReference type="PROSITE" id="PS50181">
    <property type="entry name" value="FBOX"/>
    <property type="match status" value="1"/>
</dbReference>
<dbReference type="Proteomes" id="UP000813463">
    <property type="component" value="Chromosome 5"/>
</dbReference>
<dbReference type="Gene3D" id="1.20.1280.50">
    <property type="match status" value="1"/>
</dbReference>
<reference evidence="3" key="2">
    <citation type="submission" date="2025-08" db="UniProtKB">
        <authorList>
            <consortium name="RefSeq"/>
        </authorList>
    </citation>
    <scope>IDENTIFICATION</scope>
    <source>
        <tissue evidence="3">Leaf</tissue>
    </source>
</reference>
<dbReference type="SMART" id="SM00256">
    <property type="entry name" value="FBOX"/>
    <property type="match status" value="1"/>
</dbReference>
<dbReference type="AlphaFoldDB" id="A0A9R0JML7"/>
<name>A0A9R0JML7_SPIOL</name>
<evidence type="ECO:0000313" key="3">
    <source>
        <dbReference type="RefSeq" id="XP_021840264.2"/>
    </source>
</evidence>
<dbReference type="KEGG" id="soe:110780149"/>
<keyword evidence="2" id="KW-1185">Reference proteome</keyword>
<evidence type="ECO:0000259" key="1">
    <source>
        <dbReference type="PROSITE" id="PS50181"/>
    </source>
</evidence>
<dbReference type="InterPro" id="IPR050796">
    <property type="entry name" value="SCF_F-box_component"/>
</dbReference>
<dbReference type="NCBIfam" id="TIGR01640">
    <property type="entry name" value="F_box_assoc_1"/>
    <property type="match status" value="1"/>
</dbReference>
<sequence>MEDYLPLDLESNILVRLPIKDLIRCQCVCKRWRDDIIKNPYFITSHTRHYLLESNKISDSIIFFSRDTYASGLCFLDYHTPKVVKKVTHFHNFQNSKNVELVGSCNGLLCFRELGQNYPIRFTLYNPLTGASNDITPLVPKQDYAGQAGQIEMIGFGYDSTKDDYKILCFSTFNVQSDNFCVVYSLKSNTWKYIKPHHNNIVKNINRNPSMVFCNNALHWIACNNKSNSTSKLIIAKFDLGTEEYNEVPYPNKWNNCVGDLESLIVLRGRLHFINYYRTMKTNLEVWVMKEYGVKQTWSKLVDIPLSRLQQQDVDRSQQLQLRIENSIITLFSSYFLYGYSEDGQEILLGGKNKGFLQYDVQSWDVKWLKMCNLPYGCTPSFKYVAMPWVGSFVSPSRSFT</sequence>
<dbReference type="Pfam" id="PF00646">
    <property type="entry name" value="F-box"/>
    <property type="match status" value="1"/>
</dbReference>
<protein>
    <submittedName>
        <fullName evidence="3">F-box/kelch-repeat protein At3g23880-like</fullName>
    </submittedName>
</protein>
<dbReference type="InterPro" id="IPR017451">
    <property type="entry name" value="F-box-assoc_interact_dom"/>
</dbReference>
<accession>A0A9R0JML7</accession>
<dbReference type="SUPFAM" id="SSF81383">
    <property type="entry name" value="F-box domain"/>
    <property type="match status" value="1"/>
</dbReference>
<dbReference type="RefSeq" id="XP_021840264.2">
    <property type="nucleotide sequence ID" value="XM_021984572.2"/>
</dbReference>
<dbReference type="CDD" id="cd22157">
    <property type="entry name" value="F-box_AtFBW1-like"/>
    <property type="match status" value="1"/>
</dbReference>
<organism evidence="2 3">
    <name type="scientific">Spinacia oleracea</name>
    <name type="common">Spinach</name>
    <dbReference type="NCBI Taxonomy" id="3562"/>
    <lineage>
        <taxon>Eukaryota</taxon>
        <taxon>Viridiplantae</taxon>
        <taxon>Streptophyta</taxon>
        <taxon>Embryophyta</taxon>
        <taxon>Tracheophyta</taxon>
        <taxon>Spermatophyta</taxon>
        <taxon>Magnoliopsida</taxon>
        <taxon>eudicotyledons</taxon>
        <taxon>Gunneridae</taxon>
        <taxon>Pentapetalae</taxon>
        <taxon>Caryophyllales</taxon>
        <taxon>Chenopodiaceae</taxon>
        <taxon>Chenopodioideae</taxon>
        <taxon>Anserineae</taxon>
        <taxon>Spinacia</taxon>
    </lineage>
</organism>
<dbReference type="GeneID" id="110780149"/>
<dbReference type="InterPro" id="IPR006527">
    <property type="entry name" value="F-box-assoc_dom_typ1"/>
</dbReference>
<gene>
    <name evidence="3" type="primary">LOC110780149</name>
</gene>
<dbReference type="Pfam" id="PF07734">
    <property type="entry name" value="FBA_1"/>
    <property type="match status" value="1"/>
</dbReference>